<dbReference type="EMBL" id="PEIB01000011">
    <property type="protein sequence ID" value="RXJ73289.1"/>
    <property type="molecule type" value="Genomic_DNA"/>
</dbReference>
<keyword evidence="1" id="KW-0732">Signal</keyword>
<name>A0A4Q0YVU0_9GAMM</name>
<accession>A0A4Q0YVU0</accession>
<proteinExistence type="predicted"/>
<comment type="caution">
    <text evidence="2">The sequence shown here is derived from an EMBL/GenBank/DDBJ whole genome shotgun (WGS) entry which is preliminary data.</text>
</comment>
<evidence type="ECO:0000313" key="2">
    <source>
        <dbReference type="EMBL" id="RXJ73289.1"/>
    </source>
</evidence>
<gene>
    <name evidence="2" type="ORF">CS022_11070</name>
</gene>
<dbReference type="AlphaFoldDB" id="A0A4Q0YVU0"/>
<sequence length="175" mass="19426">MTWRESAVKRCIFCALMLISGASFAVSNATFPENLDEMVLVKQSVIPAKDVVLPESTPTFLQETVKMYNWINHGQGTKINIFVPENKLSSYGEHGPYDDGTTAVAIFEDQDIIFVTEHLAGEALYGTYDRVGNDISHTHPSLHVETCYSCHIGYKEICRGGTCSTPIIDVFTNKN</sequence>
<keyword evidence="3" id="KW-1185">Reference proteome</keyword>
<reference evidence="2 3" key="1">
    <citation type="submission" date="2017-10" db="EMBL/GenBank/DDBJ databases">
        <title>Nyctiphanis sp. nov., isolated from the stomach of the euphausiid Nyctiphanes simplex (Hansen, 1911) in the Gulf of California.</title>
        <authorList>
            <person name="Gomez-Gil B."/>
            <person name="Aguilar-Mendez M."/>
            <person name="Lopez-Cortes A."/>
            <person name="Gomez-Gutierrez J."/>
            <person name="Roque A."/>
            <person name="Lang E."/>
            <person name="Gonzalez-Castillo A."/>
        </authorList>
    </citation>
    <scope>NUCLEOTIDE SEQUENCE [LARGE SCALE GENOMIC DNA]</scope>
    <source>
        <strain evidence="2 3">CAIM 600</strain>
    </source>
</reference>
<organism evidence="2 3">
    <name type="scientific">Veronia nyctiphanis</name>
    <dbReference type="NCBI Taxonomy" id="1278244"/>
    <lineage>
        <taxon>Bacteria</taxon>
        <taxon>Pseudomonadati</taxon>
        <taxon>Pseudomonadota</taxon>
        <taxon>Gammaproteobacteria</taxon>
        <taxon>Vibrionales</taxon>
        <taxon>Vibrionaceae</taxon>
        <taxon>Veronia</taxon>
    </lineage>
</organism>
<evidence type="ECO:0000256" key="1">
    <source>
        <dbReference type="SAM" id="SignalP"/>
    </source>
</evidence>
<dbReference type="Proteomes" id="UP000290287">
    <property type="component" value="Unassembled WGS sequence"/>
</dbReference>
<feature type="chain" id="PRO_5020818749" evidence="1">
    <location>
        <begin position="26"/>
        <end position="175"/>
    </location>
</feature>
<protein>
    <submittedName>
        <fullName evidence="2">Uncharacterized protein</fullName>
    </submittedName>
</protein>
<evidence type="ECO:0000313" key="3">
    <source>
        <dbReference type="Proteomes" id="UP000290287"/>
    </source>
</evidence>
<feature type="signal peptide" evidence="1">
    <location>
        <begin position="1"/>
        <end position="25"/>
    </location>
</feature>